<evidence type="ECO:0000313" key="1">
    <source>
        <dbReference type="EMBL" id="NRT90893.1"/>
    </source>
</evidence>
<protein>
    <recommendedName>
        <fullName evidence="3">DUF2262 domain-containing protein</fullName>
    </recommendedName>
</protein>
<comment type="caution">
    <text evidence="1">The sequence shown here is derived from an EMBL/GenBank/DDBJ whole genome shotgun (WGS) entry which is preliminary data.</text>
</comment>
<dbReference type="EMBL" id="JABSWW010000001">
    <property type="protein sequence ID" value="NRT90893.1"/>
    <property type="molecule type" value="Genomic_DNA"/>
</dbReference>
<proteinExistence type="predicted"/>
<dbReference type="RefSeq" id="WP_173711715.1">
    <property type="nucleotide sequence ID" value="NZ_JABSWW010000001.1"/>
</dbReference>
<gene>
    <name evidence="1" type="ORF">B0H41_004572</name>
</gene>
<reference evidence="1" key="2">
    <citation type="journal article" date="2022" name="Nat. Biotechnol.">
        <title>Carbon-negative production of acetone and isopropanol by gas fermentation at industrial pilot scale.</title>
        <authorList>
            <person name="Liew F.E."/>
            <person name="Nogle R."/>
            <person name="Abdalla T."/>
            <person name="Rasor B.J."/>
            <person name="Canter C."/>
            <person name="Jensen R.O."/>
            <person name="Wang L."/>
            <person name="Strutz J."/>
            <person name="Chirania P."/>
            <person name="De Tissera S."/>
            <person name="Mueller A.P."/>
            <person name="Ruan Z."/>
            <person name="Gao A."/>
            <person name="Tran L."/>
            <person name="Engle N.L."/>
            <person name="Bromley J.C."/>
            <person name="Daniell J."/>
            <person name="Conrado R."/>
            <person name="Tschaplinski T.J."/>
            <person name="Giannone R.J."/>
            <person name="Hettich R.L."/>
            <person name="Karim A.S."/>
            <person name="Simpson S.D."/>
            <person name="Brown S.D."/>
            <person name="Leang C."/>
            <person name="Jewett M.C."/>
            <person name="Kopke M."/>
        </authorList>
    </citation>
    <scope>NUCLEOTIDE SEQUENCE</scope>
    <source>
        <strain evidence="1">DJ080</strain>
    </source>
</reference>
<organism evidence="1 2">
    <name type="scientific">Clostridium beijerinckii</name>
    <name type="common">Clostridium MP</name>
    <dbReference type="NCBI Taxonomy" id="1520"/>
    <lineage>
        <taxon>Bacteria</taxon>
        <taxon>Bacillati</taxon>
        <taxon>Bacillota</taxon>
        <taxon>Clostridia</taxon>
        <taxon>Eubacteriales</taxon>
        <taxon>Clostridiaceae</taxon>
        <taxon>Clostridium</taxon>
    </lineage>
</organism>
<dbReference type="Proteomes" id="UP001193748">
    <property type="component" value="Unassembled WGS sequence"/>
</dbReference>
<reference evidence="1" key="1">
    <citation type="submission" date="2020-05" db="EMBL/GenBank/DDBJ databases">
        <authorList>
            <person name="Brown S."/>
            <person name="Huntemann M."/>
            <person name="Clum A."/>
            <person name="Spunde A."/>
            <person name="Palaniappan K."/>
            <person name="Ritter S."/>
            <person name="Mikhailova N."/>
            <person name="Chen I.-M."/>
            <person name="Stamatis D."/>
            <person name="Reddy T."/>
            <person name="O'Malley R."/>
            <person name="Daum C."/>
            <person name="Shapiro N."/>
            <person name="Ivanova N."/>
            <person name="Kyrpides N."/>
            <person name="Woyke T."/>
        </authorList>
    </citation>
    <scope>NUCLEOTIDE SEQUENCE</scope>
    <source>
        <strain evidence="1">DJ080</strain>
    </source>
</reference>
<name>A0AAX0B8X2_CLOBE</name>
<sequence>MFKIERTEEGELRFVGQFDLGSLGKFPSEKIEFDMNEFAPLDNDVDSDCEDKESKYYQNRFSRLSKIIRTDMSENEKLEKLGAFYEEKQKEVIENLDVIEDRFLKFIIMDFVDCDFPFWEEADGSLTSFIIPEKMPNHLSNNEEELIDLIYGDLPDNIYELIDTEYEPGKNVMSAREICLKYFPMIDIDNLISTIYPDILVLNGDILIFQCSSNVGDGMIICSAYAEILPNYKFDDWHNH</sequence>
<accession>A0AAX0B8X2</accession>
<dbReference type="AlphaFoldDB" id="A0AAX0B8X2"/>
<evidence type="ECO:0008006" key="3">
    <source>
        <dbReference type="Google" id="ProtNLM"/>
    </source>
</evidence>
<evidence type="ECO:0000313" key="2">
    <source>
        <dbReference type="Proteomes" id="UP001193748"/>
    </source>
</evidence>